<dbReference type="InterPro" id="IPR038287">
    <property type="entry name" value="Cse2_sf"/>
</dbReference>
<accession>A0A5J5JWX3</accession>
<dbReference type="CDD" id="cd09731">
    <property type="entry name" value="Cse2_I-E"/>
    <property type="match status" value="1"/>
</dbReference>
<dbReference type="EMBL" id="VYTZ01000008">
    <property type="protein sequence ID" value="KAA9376254.1"/>
    <property type="molecule type" value="Genomic_DNA"/>
</dbReference>
<organism evidence="2 3">
    <name type="scientific">Microbispora cellulosiformans</name>
    <dbReference type="NCBI Taxonomy" id="2614688"/>
    <lineage>
        <taxon>Bacteria</taxon>
        <taxon>Bacillati</taxon>
        <taxon>Actinomycetota</taxon>
        <taxon>Actinomycetes</taxon>
        <taxon>Streptosporangiales</taxon>
        <taxon>Streptosporangiaceae</taxon>
        <taxon>Microbispora</taxon>
    </lineage>
</organism>
<sequence>MSRANCDVTSRSSCRVPPSSGEPTEPSPRKPFPLLRLLERDIAMATPYWNRAAADGTWLTDTRNRRPLGPPPGEDLAAMRAGLGRGFGEVPKLWPYYTVEINDELARRGQASVEQKAEHAALALYGLHQQSKSISMHRPNVRLGTALARLRASGRFSEKAIDDRVEAAATTTTPDALLIRLRGLVDLLRVVNQPLDYTELMRLIRDWHYDDGRRAARRAWALDYQLWKQTAPQGEPIAAS</sequence>
<dbReference type="NCBIfam" id="TIGR02548">
    <property type="entry name" value="casB_cse2"/>
    <property type="match status" value="1"/>
</dbReference>
<dbReference type="Gene3D" id="1.10.520.40">
    <property type="entry name" value="CRISPR-associated protein Cse2"/>
    <property type="match status" value="1"/>
</dbReference>
<evidence type="ECO:0000313" key="3">
    <source>
        <dbReference type="Proteomes" id="UP000327011"/>
    </source>
</evidence>
<dbReference type="Proteomes" id="UP000327011">
    <property type="component" value="Unassembled WGS sequence"/>
</dbReference>
<feature type="region of interest" description="Disordered" evidence="1">
    <location>
        <begin position="1"/>
        <end position="32"/>
    </location>
</feature>
<evidence type="ECO:0000256" key="1">
    <source>
        <dbReference type="SAM" id="MobiDB-lite"/>
    </source>
</evidence>
<name>A0A5J5JWX3_9ACTN</name>
<protein>
    <submittedName>
        <fullName evidence="2">Type I-E CRISPR-associated protein Cse2/CasB</fullName>
    </submittedName>
</protein>
<dbReference type="InterPro" id="IPR013382">
    <property type="entry name" value="CRISPR-assoc_prot_Cse2"/>
</dbReference>
<gene>
    <name evidence="2" type="primary">casB</name>
    <name evidence="2" type="ORF">F5972_22655</name>
</gene>
<dbReference type="AlphaFoldDB" id="A0A5J5JWX3"/>
<proteinExistence type="predicted"/>
<dbReference type="Pfam" id="PF09485">
    <property type="entry name" value="CRISPR_Cse2"/>
    <property type="match status" value="1"/>
</dbReference>
<reference evidence="2 3" key="1">
    <citation type="submission" date="2019-09" db="EMBL/GenBank/DDBJ databases">
        <title>Screening of Novel Bioactive Compounds from Soil-Associated.</title>
        <authorList>
            <person name="Gong X."/>
        </authorList>
    </citation>
    <scope>NUCLEOTIDE SEQUENCE [LARGE SCALE GENOMIC DNA]</scope>
    <source>
        <strain evidence="2 3">Gxj-6</strain>
    </source>
</reference>
<evidence type="ECO:0000313" key="2">
    <source>
        <dbReference type="EMBL" id="KAA9376254.1"/>
    </source>
</evidence>
<keyword evidence="3" id="KW-1185">Reference proteome</keyword>
<comment type="caution">
    <text evidence="2">The sequence shown here is derived from an EMBL/GenBank/DDBJ whole genome shotgun (WGS) entry which is preliminary data.</text>
</comment>